<evidence type="ECO:0000313" key="1">
    <source>
        <dbReference type="EMBL" id="ERN52818.1"/>
    </source>
</evidence>
<protein>
    <submittedName>
        <fullName evidence="1">Uncharacterized protein</fullName>
    </submittedName>
</protein>
<dbReference type="AlphaFoldDB" id="U6SMJ8"/>
<keyword evidence="2" id="KW-1185">Reference proteome</keyword>
<dbReference type="Proteomes" id="UP000017170">
    <property type="component" value="Unassembled WGS sequence"/>
</dbReference>
<gene>
    <name evidence="1" type="ORF">A33I_14070</name>
</gene>
<comment type="caution">
    <text evidence="1">The sequence shown here is derived from an EMBL/GenBank/DDBJ whole genome shotgun (WGS) entry which is preliminary data.</text>
</comment>
<dbReference type="EMBL" id="ATAE01000031">
    <property type="protein sequence ID" value="ERN52818.1"/>
    <property type="molecule type" value="Genomic_DNA"/>
</dbReference>
<organism evidence="1 2">
    <name type="scientific">Alkalihalophilus marmarensis DSM 21297</name>
    <dbReference type="NCBI Taxonomy" id="1188261"/>
    <lineage>
        <taxon>Bacteria</taxon>
        <taxon>Bacillati</taxon>
        <taxon>Bacillota</taxon>
        <taxon>Bacilli</taxon>
        <taxon>Bacillales</taxon>
        <taxon>Bacillaceae</taxon>
        <taxon>Alkalihalophilus</taxon>
    </lineage>
</organism>
<evidence type="ECO:0000313" key="2">
    <source>
        <dbReference type="Proteomes" id="UP000017170"/>
    </source>
</evidence>
<proteinExistence type="predicted"/>
<accession>U6SMJ8</accession>
<reference evidence="1 2" key="1">
    <citation type="journal article" date="2013" name="Genome Announc.">
        <title>Genome Sequence of the Extreme Obligate Alkaliphile Bacillus marmarensis Strain DSM 21297.</title>
        <authorList>
            <person name="Wernick D.G."/>
            <person name="Choi K.Y."/>
            <person name="Tat C.A."/>
            <person name="Lafontaine Rivera J.G."/>
            <person name="Liao J.C."/>
        </authorList>
    </citation>
    <scope>NUCLEOTIDE SEQUENCE [LARGE SCALE GENOMIC DNA]</scope>
    <source>
        <strain evidence="1 2">DSM 21297</strain>
    </source>
</reference>
<sequence length="130" mass="15058">MKRTTLLLVFVFGVILLSGCSESFIPEELGIDSNRVKEELLKLDIMIENGYSKRHIEFTKICAVIHENKSEHKGDYFLYWQTTDAPTADYGGYYMHRVNINDYSIHTGINQFVPYEEVGCFAQDDENTYN</sequence>
<dbReference type="PROSITE" id="PS51257">
    <property type="entry name" value="PROKAR_LIPOPROTEIN"/>
    <property type="match status" value="1"/>
</dbReference>
<name>U6SMJ8_9BACI</name>
<dbReference type="RefSeq" id="WP_022628445.1">
    <property type="nucleotide sequence ID" value="NZ_ATAE01000031.1"/>
</dbReference>